<dbReference type="CDD" id="cd06587">
    <property type="entry name" value="VOC"/>
    <property type="match status" value="1"/>
</dbReference>
<evidence type="ECO:0000259" key="1">
    <source>
        <dbReference type="Pfam" id="PF18029"/>
    </source>
</evidence>
<dbReference type="Proteomes" id="UP000198546">
    <property type="component" value="Chromosome i"/>
</dbReference>
<dbReference type="InterPro" id="IPR041581">
    <property type="entry name" value="Glyoxalase_6"/>
</dbReference>
<dbReference type="STRING" id="675864.SAMN04489747_2082"/>
<gene>
    <name evidence="2" type="ORF">SAMN04489747_2082</name>
</gene>
<evidence type="ECO:0000313" key="2">
    <source>
        <dbReference type="EMBL" id="SDD93103.1"/>
    </source>
</evidence>
<dbReference type="SUPFAM" id="SSF54593">
    <property type="entry name" value="Glyoxalase/Bleomycin resistance protein/Dihydroxybiphenyl dioxygenase"/>
    <property type="match status" value="1"/>
</dbReference>
<dbReference type="RefSeq" id="WP_172804022.1">
    <property type="nucleotide sequence ID" value="NZ_LT629688.1"/>
</dbReference>
<feature type="domain" description="Glyoxalase-like" evidence="1">
    <location>
        <begin position="9"/>
        <end position="110"/>
    </location>
</feature>
<dbReference type="EMBL" id="LT629688">
    <property type="protein sequence ID" value="SDD93103.1"/>
    <property type="molecule type" value="Genomic_DNA"/>
</dbReference>
<dbReference type="AlphaFoldDB" id="A0A1G6YST2"/>
<protein>
    <recommendedName>
        <fullName evidence="1">Glyoxalase-like domain-containing protein</fullName>
    </recommendedName>
</protein>
<dbReference type="Gene3D" id="3.10.180.10">
    <property type="entry name" value="2,3-Dihydroxybiphenyl 1,2-Dioxygenase, domain 1"/>
    <property type="match status" value="1"/>
</dbReference>
<evidence type="ECO:0000313" key="3">
    <source>
        <dbReference type="Proteomes" id="UP000198546"/>
    </source>
</evidence>
<dbReference type="InterPro" id="IPR029068">
    <property type="entry name" value="Glyas_Bleomycin-R_OHBP_Dase"/>
</dbReference>
<name>A0A1G6YST2_9ACTN</name>
<accession>A0A1G6YST2</accession>
<organism evidence="2 3">
    <name type="scientific">Auraticoccus monumenti</name>
    <dbReference type="NCBI Taxonomy" id="675864"/>
    <lineage>
        <taxon>Bacteria</taxon>
        <taxon>Bacillati</taxon>
        <taxon>Actinomycetota</taxon>
        <taxon>Actinomycetes</taxon>
        <taxon>Propionibacteriales</taxon>
        <taxon>Propionibacteriaceae</taxon>
        <taxon>Auraticoccus</taxon>
    </lineage>
</organism>
<keyword evidence="3" id="KW-1185">Reference proteome</keyword>
<sequence>MHRILLREVVIDAPASTFAATRDFWAAALLTDAQQVAASPEFTALRAPAALSWVGLQEIGGTEARYHLDIETDDVEAEVARLTGLGAVEVASGRTWVVMRDPAGLLFDVVPQESPWFAERSHEVP</sequence>
<dbReference type="Pfam" id="PF18029">
    <property type="entry name" value="Glyoxalase_6"/>
    <property type="match status" value="1"/>
</dbReference>
<proteinExistence type="predicted"/>
<reference evidence="2 3" key="1">
    <citation type="submission" date="2016-10" db="EMBL/GenBank/DDBJ databases">
        <authorList>
            <person name="de Groot N.N."/>
        </authorList>
    </citation>
    <scope>NUCLEOTIDE SEQUENCE [LARGE SCALE GENOMIC DNA]</scope>
    <source>
        <strain evidence="2 3">MON 2.2</strain>
    </source>
</reference>